<dbReference type="AlphaFoldDB" id="A0A426YCS9"/>
<dbReference type="PANTHER" id="PTHR13382:SF22">
    <property type="entry name" value="F-BOX PROTEIN SKIP14"/>
    <property type="match status" value="1"/>
</dbReference>
<dbReference type="InterPro" id="IPR036047">
    <property type="entry name" value="F-box-like_dom_sf"/>
</dbReference>
<dbReference type="GO" id="GO:0005737">
    <property type="term" value="C:cytoplasm"/>
    <property type="evidence" value="ECO:0007669"/>
    <property type="project" value="TreeGrafter"/>
</dbReference>
<organism evidence="2 3">
    <name type="scientific">Ensete ventricosum</name>
    <name type="common">Abyssinian banana</name>
    <name type="synonym">Musa ensete</name>
    <dbReference type="NCBI Taxonomy" id="4639"/>
    <lineage>
        <taxon>Eukaryota</taxon>
        <taxon>Viridiplantae</taxon>
        <taxon>Streptophyta</taxon>
        <taxon>Embryophyta</taxon>
        <taxon>Tracheophyta</taxon>
        <taxon>Spermatophyta</taxon>
        <taxon>Magnoliopsida</taxon>
        <taxon>Liliopsida</taxon>
        <taxon>Zingiberales</taxon>
        <taxon>Musaceae</taxon>
        <taxon>Ensete</taxon>
    </lineage>
</organism>
<evidence type="ECO:0000313" key="2">
    <source>
        <dbReference type="EMBL" id="RRT49517.1"/>
    </source>
</evidence>
<dbReference type="PANTHER" id="PTHR13382">
    <property type="entry name" value="MITOCHONDRIAL ATP SYNTHASE COUPLING FACTOR B"/>
    <property type="match status" value="1"/>
</dbReference>
<dbReference type="Gene3D" id="3.80.10.10">
    <property type="entry name" value="Ribonuclease Inhibitor"/>
    <property type="match status" value="1"/>
</dbReference>
<evidence type="ECO:0000259" key="1">
    <source>
        <dbReference type="Pfam" id="PF00646"/>
    </source>
</evidence>
<proteinExistence type="predicted"/>
<gene>
    <name evidence="2" type="ORF">B296_00049322</name>
</gene>
<feature type="domain" description="F-box" evidence="1">
    <location>
        <begin position="133"/>
        <end position="171"/>
    </location>
</feature>
<evidence type="ECO:0000313" key="3">
    <source>
        <dbReference type="Proteomes" id="UP000287651"/>
    </source>
</evidence>
<dbReference type="InterPro" id="IPR032675">
    <property type="entry name" value="LRR_dom_sf"/>
</dbReference>
<dbReference type="Proteomes" id="UP000287651">
    <property type="component" value="Unassembled WGS sequence"/>
</dbReference>
<dbReference type="InterPro" id="IPR001810">
    <property type="entry name" value="F-box_dom"/>
</dbReference>
<dbReference type="EMBL" id="AMZH03013299">
    <property type="protein sequence ID" value="RRT49517.1"/>
    <property type="molecule type" value="Genomic_DNA"/>
</dbReference>
<protein>
    <recommendedName>
        <fullName evidence="1">F-box domain-containing protein</fullName>
    </recommendedName>
</protein>
<dbReference type="Pfam" id="PF00646">
    <property type="entry name" value="F-box"/>
    <property type="match status" value="1"/>
</dbReference>
<reference evidence="2 3" key="1">
    <citation type="journal article" date="2014" name="Agronomy (Basel)">
        <title>A Draft Genome Sequence for Ensete ventricosum, the Drought-Tolerant Tree Against Hunger.</title>
        <authorList>
            <person name="Harrison J."/>
            <person name="Moore K.A."/>
            <person name="Paszkiewicz K."/>
            <person name="Jones T."/>
            <person name="Grant M."/>
            <person name="Ambacheew D."/>
            <person name="Muzemil S."/>
            <person name="Studholme D.J."/>
        </authorList>
    </citation>
    <scope>NUCLEOTIDE SEQUENCE [LARGE SCALE GENOMIC DNA]</scope>
</reference>
<sequence length="233" mass="26008">MALNFPSCSMFSTRCVHTDGESSRLRCERSPLVSRWETDSGLADVEVACDPLDLLPEDPFGMGFGDLLGWTLLYSSETQFCHDGWMEGYDSWVEESSTEFYEAQSGNMEFGLDAGESSNCNHSEAFSGGDVGMPHEGLSFCLAYMDLQSLLSMEGVCKSLRMAVRSDNLLWRCLHITSPLSEKITDDILLRLTQRAQEYLQCLSMSSCSKITDDGLKRVLDNCPRLKKVSVNE</sequence>
<accession>A0A426YCS9</accession>
<name>A0A426YCS9_ENSVE</name>
<dbReference type="SUPFAM" id="SSF81383">
    <property type="entry name" value="F-box domain"/>
    <property type="match status" value="1"/>
</dbReference>
<comment type="caution">
    <text evidence="2">The sequence shown here is derived from an EMBL/GenBank/DDBJ whole genome shotgun (WGS) entry which is preliminary data.</text>
</comment>
<dbReference type="InterPro" id="IPR050648">
    <property type="entry name" value="F-box_LRR-repeat"/>
</dbReference>